<name>A0AAE3D0E2_9HYPH</name>
<dbReference type="Proteomes" id="UP001196509">
    <property type="component" value="Unassembled WGS sequence"/>
</dbReference>
<dbReference type="InterPro" id="IPR001100">
    <property type="entry name" value="Pyr_nuc-diS_OxRdtase"/>
</dbReference>
<dbReference type="RefSeq" id="WP_220227579.1">
    <property type="nucleotide sequence ID" value="NZ_JAICBX010000001.1"/>
</dbReference>
<comment type="miscellaneous">
    <text evidence="14">The active site is a redox-active disulfide bond.</text>
</comment>
<comment type="caution">
    <text evidence="17">The sequence shown here is derived from an EMBL/GenBank/DDBJ whole genome shotgun (WGS) entry which is preliminary data.</text>
</comment>
<evidence type="ECO:0000259" key="15">
    <source>
        <dbReference type="Pfam" id="PF02852"/>
    </source>
</evidence>
<dbReference type="EC" id="1.8.1.4" evidence="2 14"/>
<evidence type="ECO:0000256" key="9">
    <source>
        <dbReference type="ARBA" id="ARBA00023284"/>
    </source>
</evidence>
<evidence type="ECO:0000256" key="5">
    <source>
        <dbReference type="ARBA" id="ARBA00022827"/>
    </source>
</evidence>
<evidence type="ECO:0000256" key="13">
    <source>
        <dbReference type="PIRSR" id="PIRSR000350-4"/>
    </source>
</evidence>
<feature type="binding site" evidence="12">
    <location>
        <position position="311"/>
    </location>
    <ligand>
        <name>FAD</name>
        <dbReference type="ChEBI" id="CHEBI:57692"/>
    </ligand>
</feature>
<keyword evidence="9 14" id="KW-0676">Redox-active center</keyword>
<keyword evidence="6 14" id="KW-0560">Oxidoreductase</keyword>
<dbReference type="PROSITE" id="PS00076">
    <property type="entry name" value="PYRIDINE_REDOX_1"/>
    <property type="match status" value="1"/>
</dbReference>
<feature type="domain" description="FAD/NAD(P)-binding" evidence="16">
    <location>
        <begin position="7"/>
        <end position="326"/>
    </location>
</feature>
<organism evidence="17 18">
    <name type="scientific">Flavimaribacter sediminis</name>
    <dbReference type="NCBI Taxonomy" id="2865987"/>
    <lineage>
        <taxon>Bacteria</taxon>
        <taxon>Pseudomonadati</taxon>
        <taxon>Pseudomonadota</taxon>
        <taxon>Alphaproteobacteria</taxon>
        <taxon>Hyphomicrobiales</taxon>
        <taxon>Rhizobiaceae</taxon>
        <taxon>Flavimaribacter</taxon>
    </lineage>
</organism>
<dbReference type="PANTHER" id="PTHR22912">
    <property type="entry name" value="DISULFIDE OXIDOREDUCTASE"/>
    <property type="match status" value="1"/>
</dbReference>
<dbReference type="GO" id="GO:0050660">
    <property type="term" value="F:flavin adenine dinucleotide binding"/>
    <property type="evidence" value="ECO:0007669"/>
    <property type="project" value="InterPro"/>
</dbReference>
<dbReference type="InterPro" id="IPR016156">
    <property type="entry name" value="FAD/NAD-linked_Rdtase_dimer_sf"/>
</dbReference>
<feature type="binding site" evidence="12">
    <location>
        <position position="52"/>
    </location>
    <ligand>
        <name>FAD</name>
        <dbReference type="ChEBI" id="CHEBI:57692"/>
    </ligand>
</feature>
<dbReference type="GO" id="GO:0004148">
    <property type="term" value="F:dihydrolipoyl dehydrogenase (NADH) activity"/>
    <property type="evidence" value="ECO:0007669"/>
    <property type="project" value="UniProtKB-EC"/>
</dbReference>
<evidence type="ECO:0000256" key="3">
    <source>
        <dbReference type="ARBA" id="ARBA00016961"/>
    </source>
</evidence>
<evidence type="ECO:0000256" key="6">
    <source>
        <dbReference type="ARBA" id="ARBA00023002"/>
    </source>
</evidence>
<dbReference type="InterPro" id="IPR006258">
    <property type="entry name" value="Lipoamide_DH"/>
</dbReference>
<dbReference type="NCBIfam" id="TIGR01350">
    <property type="entry name" value="lipoamide_DH"/>
    <property type="match status" value="1"/>
</dbReference>
<evidence type="ECO:0000313" key="18">
    <source>
        <dbReference type="Proteomes" id="UP001196509"/>
    </source>
</evidence>
<dbReference type="Gene3D" id="3.50.50.60">
    <property type="entry name" value="FAD/NAD(P)-binding domain"/>
    <property type="match status" value="2"/>
</dbReference>
<keyword evidence="18" id="KW-1185">Reference proteome</keyword>
<keyword evidence="4 14" id="KW-0285">Flavoprotein</keyword>
<dbReference type="Gene3D" id="3.30.390.30">
    <property type="match status" value="1"/>
</dbReference>
<comment type="similarity">
    <text evidence="1 14">Belongs to the class-I pyridine nucleotide-disulfide oxidoreductase family.</text>
</comment>
<keyword evidence="12" id="KW-0547">Nucleotide-binding</keyword>
<dbReference type="Pfam" id="PF02852">
    <property type="entry name" value="Pyr_redox_dim"/>
    <property type="match status" value="1"/>
</dbReference>
<dbReference type="InterPro" id="IPR012999">
    <property type="entry name" value="Pyr_OxRdtase_I_AS"/>
</dbReference>
<evidence type="ECO:0000256" key="11">
    <source>
        <dbReference type="PIRSR" id="PIRSR000350-2"/>
    </source>
</evidence>
<evidence type="ECO:0000313" key="17">
    <source>
        <dbReference type="EMBL" id="MBW8636937.1"/>
    </source>
</evidence>
<evidence type="ECO:0000256" key="1">
    <source>
        <dbReference type="ARBA" id="ARBA00007532"/>
    </source>
</evidence>
<dbReference type="SUPFAM" id="SSF55424">
    <property type="entry name" value="FAD/NAD-linked reductases, dimerisation (C-terminal) domain"/>
    <property type="match status" value="1"/>
</dbReference>
<dbReference type="PRINTS" id="PR00411">
    <property type="entry name" value="PNDRDTASEI"/>
</dbReference>
<feature type="binding site" evidence="12">
    <location>
        <begin position="317"/>
        <end position="320"/>
    </location>
    <ligand>
        <name>FAD</name>
        <dbReference type="ChEBI" id="CHEBI:57692"/>
    </ligand>
</feature>
<evidence type="ECO:0000256" key="14">
    <source>
        <dbReference type="RuleBase" id="RU003692"/>
    </source>
</evidence>
<feature type="active site" description="Proton acceptor" evidence="11">
    <location>
        <position position="443"/>
    </location>
</feature>
<keyword evidence="8" id="KW-1015">Disulfide bond</keyword>
<accession>A0AAE3D0E2</accession>
<evidence type="ECO:0000256" key="4">
    <source>
        <dbReference type="ARBA" id="ARBA00022630"/>
    </source>
</evidence>
<feature type="domain" description="Pyridine nucleotide-disulphide oxidoreductase dimerisation" evidence="15">
    <location>
        <begin position="345"/>
        <end position="454"/>
    </location>
</feature>
<dbReference type="InterPro" id="IPR036188">
    <property type="entry name" value="FAD/NAD-bd_sf"/>
</dbReference>
<comment type="catalytic activity">
    <reaction evidence="10 14">
        <text>N(6)-[(R)-dihydrolipoyl]-L-lysyl-[protein] + NAD(+) = N(6)-[(R)-lipoyl]-L-lysyl-[protein] + NADH + H(+)</text>
        <dbReference type="Rhea" id="RHEA:15045"/>
        <dbReference type="Rhea" id="RHEA-COMP:10474"/>
        <dbReference type="Rhea" id="RHEA-COMP:10475"/>
        <dbReference type="ChEBI" id="CHEBI:15378"/>
        <dbReference type="ChEBI" id="CHEBI:57540"/>
        <dbReference type="ChEBI" id="CHEBI:57945"/>
        <dbReference type="ChEBI" id="CHEBI:83099"/>
        <dbReference type="ChEBI" id="CHEBI:83100"/>
        <dbReference type="EC" id="1.8.1.4"/>
    </reaction>
</comment>
<feature type="binding site" evidence="12">
    <location>
        <position position="118"/>
    </location>
    <ligand>
        <name>FAD</name>
        <dbReference type="ChEBI" id="CHEBI:57692"/>
    </ligand>
</feature>
<dbReference type="SUPFAM" id="SSF51905">
    <property type="entry name" value="FAD/NAD(P)-binding domain"/>
    <property type="match status" value="1"/>
</dbReference>
<dbReference type="AlphaFoldDB" id="A0AAE3D0E2"/>
<dbReference type="EMBL" id="JAICBX010000001">
    <property type="protein sequence ID" value="MBW8636937.1"/>
    <property type="molecule type" value="Genomic_DNA"/>
</dbReference>
<feature type="binding site" evidence="12">
    <location>
        <position position="205"/>
    </location>
    <ligand>
        <name>NAD(+)</name>
        <dbReference type="ChEBI" id="CHEBI:57540"/>
    </ligand>
</feature>
<evidence type="ECO:0000256" key="10">
    <source>
        <dbReference type="ARBA" id="ARBA00049187"/>
    </source>
</evidence>
<keyword evidence="5 12" id="KW-0274">FAD</keyword>
<comment type="cofactor">
    <cofactor evidence="12 14">
        <name>FAD</name>
        <dbReference type="ChEBI" id="CHEBI:57692"/>
    </cofactor>
    <text evidence="12 14">Binds 1 FAD per subunit.</text>
</comment>
<feature type="disulfide bond" description="Redox-active" evidence="13">
    <location>
        <begin position="43"/>
        <end position="48"/>
    </location>
</feature>
<evidence type="ECO:0000256" key="8">
    <source>
        <dbReference type="ARBA" id="ARBA00023157"/>
    </source>
</evidence>
<feature type="binding site" evidence="12">
    <location>
        <position position="271"/>
    </location>
    <ligand>
        <name>NAD(+)</name>
        <dbReference type="ChEBI" id="CHEBI:57540"/>
    </ligand>
</feature>
<gene>
    <name evidence="17" type="primary">lpdA</name>
    <name evidence="17" type="ORF">K1W69_07030</name>
</gene>
<keyword evidence="7 12" id="KW-0520">NAD</keyword>
<dbReference type="PANTHER" id="PTHR22912:SF160">
    <property type="entry name" value="DIHYDROLIPOYL DEHYDROGENASE"/>
    <property type="match status" value="1"/>
</dbReference>
<reference evidence="17" key="1">
    <citation type="submission" date="2021-08" db="EMBL/GenBank/DDBJ databases">
        <title>Hoeflea bacterium WL0058 sp. nov., isolated from the sediment.</title>
        <authorList>
            <person name="Wang L."/>
            <person name="Zhang D."/>
        </authorList>
    </citation>
    <scope>NUCLEOTIDE SEQUENCE</scope>
    <source>
        <strain evidence="17">WL0058</strain>
    </source>
</reference>
<dbReference type="PIRSF" id="PIRSF000350">
    <property type="entry name" value="Mercury_reductase_MerA"/>
    <property type="match status" value="1"/>
</dbReference>
<dbReference type="InterPro" id="IPR050151">
    <property type="entry name" value="Class-I_Pyr_Nuc-Dis_Oxidored"/>
</dbReference>
<sequence>MERISCEVLVLGAGPGGYVAAIRAAQLGLDTVIVEKSRTGGTCLNVGCVPSKALIHAADEYYAAAGATGGNSIGIHVENPSIDWSKTLNWKGRVVSGLNHGVDGLLKKSGARMIAGEGRMADGKNCIVETDDGAIRITAKYVVLAPGSAPVELPGLPFGGAVISSTEALSLDSIPGKLAVVGGGYIGLELGTAFAKLGSEVTVIEATGQLLPQYDKALSAPVAKRLKELGAAVHLNSRARRLAEDGAKLEIETEGEGTSQISVDKVLVTVGRKPNLQGWGLEELQLDMSQGCILVDETCKTSMTGVYAIGDVTGEPMLAHRAMAQAQVAVEVIAGGKRVFDPVSVPAICFTDPEIVSVGLLPEQAEQTGHDIVVANFPLSANSRAITLESRTGFVRIVARKDNGLVLGVQAAGKQVSELSASFSLALEMGACLEDIARTIHVHPTQSEAFPEAAMIALGRGLHI</sequence>
<dbReference type="Pfam" id="PF07992">
    <property type="entry name" value="Pyr_redox_2"/>
    <property type="match status" value="1"/>
</dbReference>
<dbReference type="InterPro" id="IPR004099">
    <property type="entry name" value="Pyr_nucl-diS_OxRdtase_dimer"/>
</dbReference>
<dbReference type="FunFam" id="3.30.390.30:FF:000001">
    <property type="entry name" value="Dihydrolipoyl dehydrogenase"/>
    <property type="match status" value="1"/>
</dbReference>
<evidence type="ECO:0000259" key="16">
    <source>
        <dbReference type="Pfam" id="PF07992"/>
    </source>
</evidence>
<dbReference type="PRINTS" id="PR00368">
    <property type="entry name" value="FADPNR"/>
</dbReference>
<evidence type="ECO:0000256" key="7">
    <source>
        <dbReference type="ARBA" id="ARBA00023027"/>
    </source>
</evidence>
<feature type="binding site" evidence="12">
    <location>
        <begin position="182"/>
        <end position="189"/>
    </location>
    <ligand>
        <name>NAD(+)</name>
        <dbReference type="ChEBI" id="CHEBI:57540"/>
    </ligand>
</feature>
<dbReference type="InterPro" id="IPR023753">
    <property type="entry name" value="FAD/NAD-binding_dom"/>
</dbReference>
<protein>
    <recommendedName>
        <fullName evidence="3 14">Dihydrolipoyl dehydrogenase</fullName>
        <ecNumber evidence="2 14">1.8.1.4</ecNumber>
    </recommendedName>
</protein>
<evidence type="ECO:0000256" key="2">
    <source>
        <dbReference type="ARBA" id="ARBA00012608"/>
    </source>
</evidence>
<dbReference type="GO" id="GO:0006103">
    <property type="term" value="P:2-oxoglutarate metabolic process"/>
    <property type="evidence" value="ECO:0007669"/>
    <property type="project" value="TreeGrafter"/>
</dbReference>
<proteinExistence type="inferred from homology"/>
<evidence type="ECO:0000256" key="12">
    <source>
        <dbReference type="PIRSR" id="PIRSR000350-3"/>
    </source>
</evidence>